<dbReference type="InterPro" id="IPR000601">
    <property type="entry name" value="PKD_dom"/>
</dbReference>
<dbReference type="InterPro" id="IPR011047">
    <property type="entry name" value="Quinoprotein_ADH-like_sf"/>
</dbReference>
<name>A0A4R8H910_9FIRM</name>
<dbReference type="Gene3D" id="2.60.40.10">
    <property type="entry name" value="Immunoglobulins"/>
    <property type="match status" value="1"/>
</dbReference>
<evidence type="ECO:0000313" key="3">
    <source>
        <dbReference type="Proteomes" id="UP000295832"/>
    </source>
</evidence>
<dbReference type="Proteomes" id="UP000295832">
    <property type="component" value="Unassembled WGS sequence"/>
</dbReference>
<reference evidence="2 3" key="1">
    <citation type="submission" date="2019-03" db="EMBL/GenBank/DDBJ databases">
        <title>Subsurface microbial communities from deep shales in Ohio and West Virginia, USA.</title>
        <authorList>
            <person name="Wrighton K."/>
        </authorList>
    </citation>
    <scope>NUCLEOTIDE SEQUENCE [LARGE SCALE GENOMIC DNA]</scope>
    <source>
        <strain evidence="2 3">MSL 6dP</strain>
    </source>
</reference>
<accession>A0A4R8H910</accession>
<dbReference type="PANTHER" id="PTHR42754">
    <property type="entry name" value="ENDOGLUCANASE"/>
    <property type="match status" value="1"/>
</dbReference>
<dbReference type="SUPFAM" id="SSF50998">
    <property type="entry name" value="Quinoprotein alcohol dehydrogenase-like"/>
    <property type="match status" value="1"/>
</dbReference>
<feature type="domain" description="PKD" evidence="1">
    <location>
        <begin position="41"/>
        <end position="105"/>
    </location>
</feature>
<dbReference type="AlphaFoldDB" id="A0A4R8H910"/>
<evidence type="ECO:0000313" key="2">
    <source>
        <dbReference type="EMBL" id="TDX51421.1"/>
    </source>
</evidence>
<dbReference type="STRING" id="926561.GCA_000379025_01505"/>
<comment type="caution">
    <text evidence="2">The sequence shown here is derived from an EMBL/GenBank/DDBJ whole genome shotgun (WGS) entry which is preliminary data.</text>
</comment>
<dbReference type="RefSeq" id="WP_134116770.1">
    <property type="nucleotide sequence ID" value="NZ_SOEG01000013.1"/>
</dbReference>
<dbReference type="InterPro" id="IPR013783">
    <property type="entry name" value="Ig-like_fold"/>
</dbReference>
<sequence length="669" mass="74972">MIRKKPLLLCLVIIISILVGGCNVKEKANHAPVINLIKLDKTVVPLGEKVRLSVEASDIDQDQLKYKWVVDQGIITGKGKDIIYLPPEKEGIYQVRVLISDSKGHQVIANQEVTVKEFKIEIERERNNLHPGDSIKIYAKTNMETEGIVYSWEADGGEIIGKTNRVNYICPKEEGKYKIKLRVINSEGIELEDSIEVNVKDYAPEILDNLSSNFSSIAINQDQKRGKAIFSVNARDLNGDKLNYNWQVNKGKIIGEGSKVTYLSPTYSTTDTIKVVISDDYGQEISQEADIKIIEVWQKSYGGISNDGFERVVRTEDGYLLVGYSNSFTRDWSYPAGYVVKINRQGKEEWYNYDYYLGGEDSFFGATIIDDGNYLLSGYKSNKNNLSKDSFLVKINKNNGNKMSEIIGSNYKNQELYNLYQSSTKDNLGIGYINDSSNDGYLVKINAKGNQELEYTYDHDTKSGSNDYFESVVEGDNSYLLVGYTSRFDKSSGDGLVVKLDEKLNKLAEYTYGEDDLDERFQDVCQTEDGGYLLVGSIGSTESWVYDGYIVKIDSQGNQIFSHSYGNKKSDDGFRSVIATEDGGYLLVGYTNSAGKGDYDGYVVKINSKAKKEWSSRYGGIDHDEFMDASKTDDGGYLLIGYTSSFGKGERDGYIVKIDKEGNTSSTVY</sequence>
<dbReference type="PANTHER" id="PTHR42754:SF1">
    <property type="entry name" value="LIPOPROTEIN"/>
    <property type="match status" value="1"/>
</dbReference>
<protein>
    <recommendedName>
        <fullName evidence="1">PKD domain-containing protein</fullName>
    </recommendedName>
</protein>
<gene>
    <name evidence="2" type="ORF">C7959_11366</name>
</gene>
<dbReference type="PROSITE" id="PS51257">
    <property type="entry name" value="PROKAR_LIPOPROTEIN"/>
    <property type="match status" value="1"/>
</dbReference>
<keyword evidence="3" id="KW-1185">Reference proteome</keyword>
<dbReference type="Pfam" id="PF00801">
    <property type="entry name" value="PKD"/>
    <property type="match status" value="1"/>
</dbReference>
<proteinExistence type="predicted"/>
<dbReference type="EMBL" id="SOEG01000013">
    <property type="protein sequence ID" value="TDX51421.1"/>
    <property type="molecule type" value="Genomic_DNA"/>
</dbReference>
<organism evidence="2 3">
    <name type="scientific">Orenia marismortui</name>
    <dbReference type="NCBI Taxonomy" id="46469"/>
    <lineage>
        <taxon>Bacteria</taxon>
        <taxon>Bacillati</taxon>
        <taxon>Bacillota</taxon>
        <taxon>Clostridia</taxon>
        <taxon>Halanaerobiales</taxon>
        <taxon>Halobacteroidaceae</taxon>
        <taxon>Orenia</taxon>
    </lineage>
</organism>
<evidence type="ECO:0000259" key="1">
    <source>
        <dbReference type="Pfam" id="PF00801"/>
    </source>
</evidence>